<keyword evidence="2" id="KW-1185">Reference proteome</keyword>
<accession>A0A2S0WVQ9</accession>
<dbReference type="Gene3D" id="2.60.20.10">
    <property type="entry name" value="Crystallins"/>
    <property type="match status" value="1"/>
</dbReference>
<reference evidence="1 2" key="1">
    <citation type="submission" date="2018-04" db="EMBL/GenBank/DDBJ databases">
        <authorList>
            <person name="Li J."/>
        </authorList>
    </citation>
    <scope>NUCLEOTIDE SEQUENCE [LARGE SCALE GENOMIC DNA]</scope>
    <source>
        <strain evidence="2">30A</strain>
    </source>
</reference>
<evidence type="ECO:0000313" key="1">
    <source>
        <dbReference type="EMBL" id="AWB95427.1"/>
    </source>
</evidence>
<proteinExistence type="predicted"/>
<dbReference type="Proteomes" id="UP000244729">
    <property type="component" value="Chromosome"/>
</dbReference>
<gene>
    <name evidence="1" type="ORF">DCE93_06940</name>
</gene>
<dbReference type="EMBL" id="CP028913">
    <property type="protein sequence ID" value="AWB95427.1"/>
    <property type="molecule type" value="Genomic_DNA"/>
</dbReference>
<evidence type="ECO:0000313" key="2">
    <source>
        <dbReference type="Proteomes" id="UP000244729"/>
    </source>
</evidence>
<name>A0A2S0WVQ9_9MICO</name>
<dbReference type="AlphaFoldDB" id="A0A2S0WVQ9"/>
<sequence length="161" mass="17230">MLTLLPTTPAAATDSSESCWYDVDTDEIGCFDASLDPHEQIELATGAELVAVPTGSNGGRSSADSSTIATVYLLATVWDSTSYAGQSMSYYTSNANICAGVAHGFPDLLSWKDRIESLQSYNGCVTWLYDDFGTLGLEYGPVSSSTNLGTFNNEARSMYIE</sequence>
<protein>
    <submittedName>
        <fullName evidence="1">Uncharacterized protein</fullName>
    </submittedName>
</protein>
<organism evidence="1 2">
    <name type="scientific">Agromyces badenianii</name>
    <dbReference type="NCBI Taxonomy" id="2080742"/>
    <lineage>
        <taxon>Bacteria</taxon>
        <taxon>Bacillati</taxon>
        <taxon>Actinomycetota</taxon>
        <taxon>Actinomycetes</taxon>
        <taxon>Micrococcales</taxon>
        <taxon>Microbacteriaceae</taxon>
        <taxon>Agromyces</taxon>
    </lineage>
</organism>
<dbReference type="KEGG" id="agm:DCE93_06940"/>